<accession>A0AAV1NN11</accession>
<feature type="compositionally biased region" description="Polar residues" evidence="1">
    <location>
        <begin position="217"/>
        <end position="228"/>
    </location>
</feature>
<organism evidence="2 3">
    <name type="scientific">Scomber scombrus</name>
    <name type="common">Atlantic mackerel</name>
    <name type="synonym">Scomber vernalis</name>
    <dbReference type="NCBI Taxonomy" id="13677"/>
    <lineage>
        <taxon>Eukaryota</taxon>
        <taxon>Metazoa</taxon>
        <taxon>Chordata</taxon>
        <taxon>Craniata</taxon>
        <taxon>Vertebrata</taxon>
        <taxon>Euteleostomi</taxon>
        <taxon>Actinopterygii</taxon>
        <taxon>Neopterygii</taxon>
        <taxon>Teleostei</taxon>
        <taxon>Neoteleostei</taxon>
        <taxon>Acanthomorphata</taxon>
        <taxon>Pelagiaria</taxon>
        <taxon>Scombriformes</taxon>
        <taxon>Scombridae</taxon>
        <taxon>Scomber</taxon>
    </lineage>
</organism>
<protein>
    <submittedName>
        <fullName evidence="2">Uncharacterized protein</fullName>
    </submittedName>
</protein>
<dbReference type="EMBL" id="CAWUFR010000042">
    <property type="protein sequence ID" value="CAK6959852.1"/>
    <property type="molecule type" value="Genomic_DNA"/>
</dbReference>
<evidence type="ECO:0000313" key="3">
    <source>
        <dbReference type="Proteomes" id="UP001314229"/>
    </source>
</evidence>
<sequence length="228" mass="24568">MASAVSDKQALTVTLPFGNEGTCACVLRKAAGAVTLVREDACVYASVLWKAPCLNFLSEPLPDVELLRAAEGGRCLCVYFKPKQLQRIDSDISAYSDSSLMLLLLACFHKGSEDPDCLGQRDCSWGMFCILTSTPPYVVGVNGNPVEVKVETHTTSERPPSTVCKKAGIPTGLHTLPHLFPLTGSHSRHFVSGCESCNWRRPHNADLNTGHFGASQPPVNINPTQAQA</sequence>
<reference evidence="2 3" key="1">
    <citation type="submission" date="2024-01" db="EMBL/GenBank/DDBJ databases">
        <authorList>
            <person name="Alioto T."/>
            <person name="Alioto T."/>
            <person name="Gomez Garrido J."/>
        </authorList>
    </citation>
    <scope>NUCLEOTIDE SEQUENCE [LARGE SCALE GENOMIC DNA]</scope>
</reference>
<evidence type="ECO:0000256" key="1">
    <source>
        <dbReference type="SAM" id="MobiDB-lite"/>
    </source>
</evidence>
<dbReference type="AlphaFoldDB" id="A0AAV1NN11"/>
<gene>
    <name evidence="2" type="ORF">FSCOSCO3_A036227</name>
</gene>
<dbReference type="Proteomes" id="UP001314229">
    <property type="component" value="Unassembled WGS sequence"/>
</dbReference>
<feature type="region of interest" description="Disordered" evidence="1">
    <location>
        <begin position="208"/>
        <end position="228"/>
    </location>
</feature>
<name>A0AAV1NN11_SCOSC</name>
<proteinExistence type="predicted"/>
<evidence type="ECO:0000313" key="2">
    <source>
        <dbReference type="EMBL" id="CAK6959852.1"/>
    </source>
</evidence>
<comment type="caution">
    <text evidence="2">The sequence shown here is derived from an EMBL/GenBank/DDBJ whole genome shotgun (WGS) entry which is preliminary data.</text>
</comment>
<keyword evidence="3" id="KW-1185">Reference proteome</keyword>